<keyword evidence="1" id="KW-0472">Membrane</keyword>
<protein>
    <recommendedName>
        <fullName evidence="4">Prepilin-type N-terminal cleavage/methylation domain-containing protein</fullName>
    </recommendedName>
</protein>
<organism evidence="2 3">
    <name type="scientific">Thalassotalea mangrovi</name>
    <dbReference type="NCBI Taxonomy" id="2572245"/>
    <lineage>
        <taxon>Bacteria</taxon>
        <taxon>Pseudomonadati</taxon>
        <taxon>Pseudomonadota</taxon>
        <taxon>Gammaproteobacteria</taxon>
        <taxon>Alteromonadales</taxon>
        <taxon>Colwelliaceae</taxon>
        <taxon>Thalassotalea</taxon>
    </lineage>
</organism>
<comment type="caution">
    <text evidence="2">The sequence shown here is derived from an EMBL/GenBank/DDBJ whole genome shotgun (WGS) entry which is preliminary data.</text>
</comment>
<dbReference type="AlphaFoldDB" id="A0A4U1B399"/>
<proteinExistence type="predicted"/>
<dbReference type="RefSeq" id="WP_136736511.1">
    <property type="nucleotide sequence ID" value="NZ_SWDB01000030.1"/>
</dbReference>
<sequence>MQQVTRPQKWVHSSPQRALGASLVEVMVSLTIGLFLIALIINSLLSLNRSFIYAEEMARVQESLRFARHQLIEPIQKAQYWQQLQPLITYSGSITANQSQTEQCVSGETSWAYQVAHPVFGLNNERADYQCVSASSFLQSDVLTLRFLHELLTNENPSHPFIRFTNNQSTVFAGRDQQFAINQLSGTMTQMRAVMSEAFYIGKTSRRCNGKVIPALYRKYLVDGLPKTEELVSGVERLELLFSVSSSSDNTTEQVVDASQVSDWQQVRAIHVYLVARSECELPGPATSRTFSLANTQLSFNDRFLRETSNFTIHF</sequence>
<evidence type="ECO:0000313" key="2">
    <source>
        <dbReference type="EMBL" id="TKB44251.1"/>
    </source>
</evidence>
<dbReference type="OrthoDB" id="5296662at2"/>
<reference evidence="2 3" key="1">
    <citation type="submission" date="2019-04" db="EMBL/GenBank/DDBJ databases">
        <title>Thalassotalea guangxiensis sp. nov., isolated from sediment of the coastal wetland.</title>
        <authorList>
            <person name="Zheng S."/>
            <person name="Zhang D."/>
        </authorList>
    </citation>
    <scope>NUCLEOTIDE SEQUENCE [LARGE SCALE GENOMIC DNA]</scope>
    <source>
        <strain evidence="2 3">ZS-4</strain>
    </source>
</reference>
<keyword evidence="3" id="KW-1185">Reference proteome</keyword>
<dbReference type="EMBL" id="SWDB01000030">
    <property type="protein sequence ID" value="TKB44251.1"/>
    <property type="molecule type" value="Genomic_DNA"/>
</dbReference>
<name>A0A4U1B399_9GAMM</name>
<dbReference type="GO" id="GO:0043683">
    <property type="term" value="P:type IV pilus assembly"/>
    <property type="evidence" value="ECO:0007669"/>
    <property type="project" value="InterPro"/>
</dbReference>
<accession>A0A4U1B399</accession>
<gene>
    <name evidence="2" type="ORF">E8M12_12625</name>
</gene>
<feature type="transmembrane region" description="Helical" evidence="1">
    <location>
        <begin position="21"/>
        <end position="41"/>
    </location>
</feature>
<dbReference type="InterPro" id="IPR032092">
    <property type="entry name" value="PilW"/>
</dbReference>
<keyword evidence="1" id="KW-0812">Transmembrane</keyword>
<keyword evidence="1" id="KW-1133">Transmembrane helix</keyword>
<dbReference type="Proteomes" id="UP000307999">
    <property type="component" value="Unassembled WGS sequence"/>
</dbReference>
<evidence type="ECO:0000256" key="1">
    <source>
        <dbReference type="SAM" id="Phobius"/>
    </source>
</evidence>
<evidence type="ECO:0000313" key="3">
    <source>
        <dbReference type="Proteomes" id="UP000307999"/>
    </source>
</evidence>
<dbReference type="Pfam" id="PF16074">
    <property type="entry name" value="PilW"/>
    <property type="match status" value="1"/>
</dbReference>
<evidence type="ECO:0008006" key="4">
    <source>
        <dbReference type="Google" id="ProtNLM"/>
    </source>
</evidence>